<protein>
    <recommendedName>
        <fullName evidence="3">Ankyrin repeat domain containing protein</fullName>
    </recommendedName>
</protein>
<proteinExistence type="predicted"/>
<gene>
    <name evidence="1" type="ORF">psal_cds_986</name>
</gene>
<dbReference type="SUPFAM" id="SSF48403">
    <property type="entry name" value="Ankyrin repeat"/>
    <property type="match status" value="1"/>
</dbReference>
<dbReference type="KEGG" id="vg:16606936"/>
<dbReference type="InterPro" id="IPR036770">
    <property type="entry name" value="Ankyrin_rpt-contain_sf"/>
</dbReference>
<evidence type="ECO:0000313" key="2">
    <source>
        <dbReference type="Proteomes" id="UP000204584"/>
    </source>
</evidence>
<reference evidence="1 2" key="1">
    <citation type="journal article" date="2013" name="Science">
        <title>Pandoraviruses: amoeba viruses with genomes up to 2.5 Mb reaching that of parasitic eukaryotes.</title>
        <authorList>
            <person name="Philippe N."/>
            <person name="Legendre M."/>
            <person name="Doutre G."/>
            <person name="Coute Y."/>
            <person name="Poirot O."/>
            <person name="Lescot M."/>
            <person name="Arslan D."/>
            <person name="Seltzer V."/>
            <person name="Bertaux L."/>
            <person name="Bruley C."/>
            <person name="Garin J."/>
            <person name="Claverie J.M."/>
            <person name="Abergel C."/>
        </authorList>
    </citation>
    <scope>NUCLEOTIDE SEQUENCE [LARGE SCALE GENOMIC DNA]</scope>
</reference>
<evidence type="ECO:0000313" key="1">
    <source>
        <dbReference type="EMBL" id="AGO85149.1"/>
    </source>
</evidence>
<accession>S4VWW4</accession>
<name>S4VWW4_9VIRU</name>
<sequence>MDISVHKTLGLADMPAEVIAHITSFLERGHDLAAWHRATRVAIADALLRAVSDRCWSHSDACDMISLGAPLDVVKILADDLKDMRLKRLVVMARGGRVDVVEWFCDRAVRPSPERRNRRARADSSDDSDDDDCLARCDDCYKRFCKAVYYRRKRRPDCDSRVVGHALVEAADRGHGAVVEWLLTECDVDERSPSHMLLDYLSVDAARRGFLGVVKAIHAYTLNISCTSHCLCPRSALSVAIAHDRLDVVAWMRAARCNSGPDLDGYLLGHALAHGSMSVARWMIDTDGKPPTAYTRSAIRHHVFEAASQGHLSTVKFVHDAGLCTCSADMLVAAALAGRVSFLRDVAQWQASSTTAPPVDIWRRERIAYAAIDRDRVDVITWMLDMPEARKAITINVARRAVAEGARRCALAIHESGAVTFDRWNALVTAVERGNFAMVDMVVRGGALYDQRALSKALTLDSDIVASLCETYGTAGMQAALDDAVAASFKWETLVWVRNNVPGVCFAAFQEFLVGCFGPRDPSPLYGRLVSPCTCPACKENIHCA</sequence>
<dbReference type="GeneID" id="16606936"/>
<organism evidence="1 2">
    <name type="scientific">Pandoravirus salinus</name>
    <dbReference type="NCBI Taxonomy" id="1349410"/>
    <lineage>
        <taxon>Viruses</taxon>
        <taxon>Pandoravirus</taxon>
    </lineage>
</organism>
<dbReference type="Proteomes" id="UP000204584">
    <property type="component" value="Segment"/>
</dbReference>
<dbReference type="RefSeq" id="YP_008438223.1">
    <property type="nucleotide sequence ID" value="NC_022098.1"/>
</dbReference>
<evidence type="ECO:0008006" key="3">
    <source>
        <dbReference type="Google" id="ProtNLM"/>
    </source>
</evidence>
<dbReference type="EMBL" id="KC977571">
    <property type="protein sequence ID" value="AGO85149.1"/>
    <property type="molecule type" value="Genomic_DNA"/>
</dbReference>
<dbReference type="PANTHER" id="PTHR46586:SF3">
    <property type="entry name" value="ANKYRIN REPEAT-CONTAINING PROTEIN"/>
    <property type="match status" value="1"/>
</dbReference>
<dbReference type="Gene3D" id="1.25.40.20">
    <property type="entry name" value="Ankyrin repeat-containing domain"/>
    <property type="match status" value="2"/>
</dbReference>
<keyword evidence="2" id="KW-1185">Reference proteome</keyword>
<dbReference type="InterPro" id="IPR052050">
    <property type="entry name" value="SecEffector_AnkRepeat"/>
</dbReference>
<dbReference type="PANTHER" id="PTHR46586">
    <property type="entry name" value="ANKYRIN REPEAT-CONTAINING PROTEIN"/>
    <property type="match status" value="1"/>
</dbReference>